<keyword evidence="1" id="KW-0614">Plasmid</keyword>
<proteinExistence type="predicted"/>
<organism evidence="1 2">
    <name type="scientific">Azospirillum baldaniorum</name>
    <dbReference type="NCBI Taxonomy" id="1064539"/>
    <lineage>
        <taxon>Bacteria</taxon>
        <taxon>Pseudomonadati</taxon>
        <taxon>Pseudomonadota</taxon>
        <taxon>Alphaproteobacteria</taxon>
        <taxon>Rhodospirillales</taxon>
        <taxon>Azospirillaceae</taxon>
        <taxon>Azospirillum</taxon>
    </lineage>
</organism>
<protein>
    <submittedName>
        <fullName evidence="1">Uncharacterized protein</fullName>
    </submittedName>
</protein>
<sequence length="71" mass="7782">MPIASTTNARNLIAGSVTGDRSGVSIRYVCLDTAHTGVCQRRYIRSVYNREENMEMEEAPAGRPLSPQAVI</sequence>
<evidence type="ECO:0000313" key="2">
    <source>
        <dbReference type="Proteomes" id="UP000007319"/>
    </source>
</evidence>
<reference evidence="1 2" key="1">
    <citation type="journal article" date="2011" name="PLoS Genet.">
        <title>Azospirillum genomes reveal transition of bacteria from aquatic to terrestrial environments.</title>
        <authorList>
            <person name="Wisniewski-Dye F."/>
            <person name="Borziak K."/>
            <person name="Khalsa-Moyers G."/>
            <person name="Alexandre G."/>
            <person name="Sukharnikov L.O."/>
            <person name="Wuichet K."/>
            <person name="Hurst G.B."/>
            <person name="McDonald W.H."/>
            <person name="Robertson J.S."/>
            <person name="Barbe V."/>
            <person name="Calteau A."/>
            <person name="Rouy Z."/>
            <person name="Mangenot S."/>
            <person name="Prigent-Combaret C."/>
            <person name="Normand P."/>
            <person name="Boyer M."/>
            <person name="Siguier P."/>
            <person name="Dessaux Y."/>
            <person name="Elmerich C."/>
            <person name="Condemine G."/>
            <person name="Krishnen G."/>
            <person name="Kennedy I."/>
            <person name="Paterson A.H."/>
            <person name="Gonzalez V."/>
            <person name="Mavingui P."/>
            <person name="Zhulin I.B."/>
        </authorList>
    </citation>
    <scope>NUCLEOTIDE SEQUENCE [LARGE SCALE GENOMIC DNA]</scope>
    <source>
        <strain evidence="1 2">Sp245</strain>
    </source>
</reference>
<dbReference type="AlphaFoldDB" id="A0A9P1JZ14"/>
<gene>
    <name evidence="1" type="ORF">AZOBR_p310216</name>
</gene>
<name>A0A9P1JZ14_9PROT</name>
<geneLocation type="plasmid" evidence="1 2">
    <name>AZOBR_p3</name>
</geneLocation>
<accession>A0A9P1JZ14</accession>
<dbReference type="KEGG" id="abs:AZOBR_p310216"/>
<dbReference type="Proteomes" id="UP000007319">
    <property type="component" value="Plasmid AZOBR_p3"/>
</dbReference>
<evidence type="ECO:0000313" key="1">
    <source>
        <dbReference type="EMBL" id="CCD02474.1"/>
    </source>
</evidence>
<dbReference type="EMBL" id="HE577330">
    <property type="protein sequence ID" value="CCD02474.1"/>
    <property type="molecule type" value="Genomic_DNA"/>
</dbReference>
<keyword evidence="2" id="KW-1185">Reference proteome</keyword>